<dbReference type="InterPro" id="IPR050826">
    <property type="entry name" value="Krueppel_C2H2_ZnFinger"/>
</dbReference>
<evidence type="ECO:0000256" key="8">
    <source>
        <dbReference type="ARBA" id="ARBA00023125"/>
    </source>
</evidence>
<feature type="domain" description="C2H2-type" evidence="13">
    <location>
        <begin position="182"/>
        <end position="209"/>
    </location>
</feature>
<evidence type="ECO:0000256" key="5">
    <source>
        <dbReference type="ARBA" id="ARBA00022771"/>
    </source>
</evidence>
<keyword evidence="7" id="KW-0805">Transcription regulation</keyword>
<dbReference type="AlphaFoldDB" id="A0AAV2S3X2"/>
<keyword evidence="5 11" id="KW-0863">Zinc-finger</keyword>
<comment type="caution">
    <text evidence="14">The sequence shown here is derived from an EMBL/GenBank/DDBJ whole genome shotgun (WGS) entry which is preliminary data.</text>
</comment>
<organism evidence="14 15">
    <name type="scientific">Meganyctiphanes norvegica</name>
    <name type="common">Northern krill</name>
    <name type="synonym">Thysanopoda norvegica</name>
    <dbReference type="NCBI Taxonomy" id="48144"/>
    <lineage>
        <taxon>Eukaryota</taxon>
        <taxon>Metazoa</taxon>
        <taxon>Ecdysozoa</taxon>
        <taxon>Arthropoda</taxon>
        <taxon>Crustacea</taxon>
        <taxon>Multicrustacea</taxon>
        <taxon>Malacostraca</taxon>
        <taxon>Eumalacostraca</taxon>
        <taxon>Eucarida</taxon>
        <taxon>Euphausiacea</taxon>
        <taxon>Euphausiidae</taxon>
        <taxon>Meganyctiphanes</taxon>
    </lineage>
</organism>
<evidence type="ECO:0000256" key="9">
    <source>
        <dbReference type="ARBA" id="ARBA00023163"/>
    </source>
</evidence>
<keyword evidence="10" id="KW-0539">Nucleus</keyword>
<keyword evidence="9" id="KW-0804">Transcription</keyword>
<keyword evidence="3" id="KW-0479">Metal-binding</keyword>
<feature type="domain" description="C2H2-type" evidence="13">
    <location>
        <begin position="154"/>
        <end position="181"/>
    </location>
</feature>
<dbReference type="SMART" id="SM00355">
    <property type="entry name" value="ZnF_C2H2"/>
    <property type="match status" value="3"/>
</dbReference>
<dbReference type="InterPro" id="IPR036236">
    <property type="entry name" value="Znf_C2H2_sf"/>
</dbReference>
<evidence type="ECO:0000256" key="7">
    <source>
        <dbReference type="ARBA" id="ARBA00023015"/>
    </source>
</evidence>
<evidence type="ECO:0000256" key="6">
    <source>
        <dbReference type="ARBA" id="ARBA00022833"/>
    </source>
</evidence>
<evidence type="ECO:0000256" key="4">
    <source>
        <dbReference type="ARBA" id="ARBA00022737"/>
    </source>
</evidence>
<dbReference type="GO" id="GO:0005634">
    <property type="term" value="C:nucleus"/>
    <property type="evidence" value="ECO:0007669"/>
    <property type="project" value="UniProtKB-SubCell"/>
</dbReference>
<accession>A0AAV2S3X2</accession>
<evidence type="ECO:0000256" key="2">
    <source>
        <dbReference type="ARBA" id="ARBA00006991"/>
    </source>
</evidence>
<comment type="subcellular location">
    <subcellularLocation>
        <location evidence="1">Nucleus</location>
    </subcellularLocation>
</comment>
<reference evidence="14 15" key="1">
    <citation type="submission" date="2024-05" db="EMBL/GenBank/DDBJ databases">
        <authorList>
            <person name="Wallberg A."/>
        </authorList>
    </citation>
    <scope>NUCLEOTIDE SEQUENCE [LARGE SCALE GENOMIC DNA]</scope>
</reference>
<dbReference type="PROSITE" id="PS50157">
    <property type="entry name" value="ZINC_FINGER_C2H2_2"/>
    <property type="match status" value="2"/>
</dbReference>
<keyword evidence="6" id="KW-0862">Zinc</keyword>
<evidence type="ECO:0000313" key="15">
    <source>
        <dbReference type="Proteomes" id="UP001497623"/>
    </source>
</evidence>
<sequence>MKENSEENFPSYISVYTNENGNNSKIAEIKQKNENGNKPEEDSHLHKVLQNSPYGHFEVNINEEVEGSEKPEQIEDDEIKVKEELEIKEEPIDFTAGNYQCSQYEQEFPQNNTLIKNQIIYTGDKSYQSSHCDKSFSTNSDIITHTTHIDQKPYPCNQCDNAFSHNSSFIIHNRVHIEEKPYQCSQCDKAFSTKKTLINHQRTHSWDKLYQC</sequence>
<feature type="compositionally biased region" description="Polar residues" evidence="12">
    <location>
        <begin position="14"/>
        <end position="24"/>
    </location>
</feature>
<keyword evidence="8" id="KW-0238">DNA-binding</keyword>
<dbReference type="FunFam" id="3.30.160.60:FF:000344">
    <property type="entry name" value="zinc finger protein 90 homolog"/>
    <property type="match status" value="1"/>
</dbReference>
<gene>
    <name evidence="14" type="ORF">MNOR_LOCUS31981</name>
</gene>
<evidence type="ECO:0000256" key="3">
    <source>
        <dbReference type="ARBA" id="ARBA00022723"/>
    </source>
</evidence>
<evidence type="ECO:0000256" key="11">
    <source>
        <dbReference type="PROSITE-ProRule" id="PRU00042"/>
    </source>
</evidence>
<keyword evidence="15" id="KW-1185">Reference proteome</keyword>
<dbReference type="EMBL" id="CAXKWB010042377">
    <property type="protein sequence ID" value="CAL4157763.1"/>
    <property type="molecule type" value="Genomic_DNA"/>
</dbReference>
<dbReference type="Pfam" id="PF00096">
    <property type="entry name" value="zf-C2H2"/>
    <property type="match status" value="2"/>
</dbReference>
<evidence type="ECO:0000256" key="10">
    <source>
        <dbReference type="ARBA" id="ARBA00023242"/>
    </source>
</evidence>
<evidence type="ECO:0000256" key="12">
    <source>
        <dbReference type="SAM" id="MobiDB-lite"/>
    </source>
</evidence>
<name>A0AAV2S3X2_MEGNR</name>
<comment type="similarity">
    <text evidence="2">Belongs to the krueppel C2H2-type zinc-finger protein family.</text>
</comment>
<dbReference type="GO" id="GO:0008270">
    <property type="term" value="F:zinc ion binding"/>
    <property type="evidence" value="ECO:0007669"/>
    <property type="project" value="UniProtKB-KW"/>
</dbReference>
<dbReference type="Proteomes" id="UP001497623">
    <property type="component" value="Unassembled WGS sequence"/>
</dbReference>
<evidence type="ECO:0000256" key="1">
    <source>
        <dbReference type="ARBA" id="ARBA00004123"/>
    </source>
</evidence>
<feature type="region of interest" description="Disordered" evidence="12">
    <location>
        <begin position="1"/>
        <end position="24"/>
    </location>
</feature>
<dbReference type="PROSITE" id="PS00028">
    <property type="entry name" value="ZINC_FINGER_C2H2_1"/>
    <property type="match status" value="2"/>
</dbReference>
<dbReference type="FunFam" id="3.30.160.60:FF:000016">
    <property type="entry name" value="zinc finger protein 37 homolog"/>
    <property type="match status" value="1"/>
</dbReference>
<proteinExistence type="inferred from homology"/>
<protein>
    <recommendedName>
        <fullName evidence="13">C2H2-type domain-containing protein</fullName>
    </recommendedName>
</protein>
<evidence type="ECO:0000313" key="14">
    <source>
        <dbReference type="EMBL" id="CAL4157763.1"/>
    </source>
</evidence>
<dbReference type="GO" id="GO:0003677">
    <property type="term" value="F:DNA binding"/>
    <property type="evidence" value="ECO:0007669"/>
    <property type="project" value="UniProtKB-KW"/>
</dbReference>
<evidence type="ECO:0000259" key="13">
    <source>
        <dbReference type="PROSITE" id="PS50157"/>
    </source>
</evidence>
<dbReference type="PANTHER" id="PTHR24377">
    <property type="entry name" value="IP01015P-RELATED"/>
    <property type="match status" value="1"/>
</dbReference>
<dbReference type="Gene3D" id="3.30.160.60">
    <property type="entry name" value="Classic Zinc Finger"/>
    <property type="match status" value="3"/>
</dbReference>
<feature type="non-terminal residue" evidence="14">
    <location>
        <position position="212"/>
    </location>
</feature>
<keyword evidence="4" id="KW-0677">Repeat</keyword>
<dbReference type="InterPro" id="IPR013087">
    <property type="entry name" value="Znf_C2H2_type"/>
</dbReference>
<dbReference type="SUPFAM" id="SSF57667">
    <property type="entry name" value="beta-beta-alpha zinc fingers"/>
    <property type="match status" value="2"/>
</dbReference>